<gene>
    <name evidence="1" type="ORF">PLEPLA_LOCUS3461</name>
</gene>
<evidence type="ECO:0000313" key="1">
    <source>
        <dbReference type="EMBL" id="CAB1415743.1"/>
    </source>
</evidence>
<keyword evidence="2" id="KW-1185">Reference proteome</keyword>
<protein>
    <submittedName>
        <fullName evidence="1">Uncharacterized protein</fullName>
    </submittedName>
</protein>
<dbReference type="EMBL" id="CADEAL010000172">
    <property type="protein sequence ID" value="CAB1415743.1"/>
    <property type="molecule type" value="Genomic_DNA"/>
</dbReference>
<accession>A0A9N7Y7Q3</accession>
<name>A0A9N7Y7Q3_PLEPL</name>
<reference evidence="1" key="1">
    <citation type="submission" date="2020-03" db="EMBL/GenBank/DDBJ databases">
        <authorList>
            <person name="Weist P."/>
        </authorList>
    </citation>
    <scope>NUCLEOTIDE SEQUENCE</scope>
</reference>
<dbReference type="Proteomes" id="UP001153269">
    <property type="component" value="Unassembled WGS sequence"/>
</dbReference>
<comment type="caution">
    <text evidence="1">The sequence shown here is derived from an EMBL/GenBank/DDBJ whole genome shotgun (WGS) entry which is preliminary data.</text>
</comment>
<sequence length="106" mass="11708">MKHISHMFSVGPKWGHVATAPVQRFSIWKSVLEQHVTPQPCFRLDDSSVRKLEAHFLSRCVSGGAMTLLPPARSAQLGSARISSTAPSLWKLRGCRSAGKEVIREL</sequence>
<proteinExistence type="predicted"/>
<dbReference type="AlphaFoldDB" id="A0A9N7Y7Q3"/>
<evidence type="ECO:0000313" key="2">
    <source>
        <dbReference type="Proteomes" id="UP001153269"/>
    </source>
</evidence>
<organism evidence="1 2">
    <name type="scientific">Pleuronectes platessa</name>
    <name type="common">European plaice</name>
    <dbReference type="NCBI Taxonomy" id="8262"/>
    <lineage>
        <taxon>Eukaryota</taxon>
        <taxon>Metazoa</taxon>
        <taxon>Chordata</taxon>
        <taxon>Craniata</taxon>
        <taxon>Vertebrata</taxon>
        <taxon>Euteleostomi</taxon>
        <taxon>Actinopterygii</taxon>
        <taxon>Neopterygii</taxon>
        <taxon>Teleostei</taxon>
        <taxon>Neoteleostei</taxon>
        <taxon>Acanthomorphata</taxon>
        <taxon>Carangaria</taxon>
        <taxon>Pleuronectiformes</taxon>
        <taxon>Pleuronectoidei</taxon>
        <taxon>Pleuronectidae</taxon>
        <taxon>Pleuronectes</taxon>
    </lineage>
</organism>